<dbReference type="EMBL" id="PDUG01000005">
    <property type="protein sequence ID" value="PIC28950.1"/>
    <property type="molecule type" value="Genomic_DNA"/>
</dbReference>
<name>A0A2G5TNR6_9PELO</name>
<reference evidence="2" key="1">
    <citation type="submission" date="2017-10" db="EMBL/GenBank/DDBJ databases">
        <title>Rapid genome shrinkage in a self-fertile nematode reveals novel sperm competition proteins.</title>
        <authorList>
            <person name="Yin D."/>
            <person name="Schwarz E.M."/>
            <person name="Thomas C.G."/>
            <person name="Felde R.L."/>
            <person name="Korf I.F."/>
            <person name="Cutter A.D."/>
            <person name="Schartner C.M."/>
            <person name="Ralston E.J."/>
            <person name="Meyer B.J."/>
            <person name="Haag E.S."/>
        </authorList>
    </citation>
    <scope>NUCLEOTIDE SEQUENCE [LARGE SCALE GENOMIC DNA]</scope>
    <source>
        <strain evidence="2">JU1422</strain>
    </source>
</reference>
<dbReference type="AlphaFoldDB" id="A0A2G5TNR6"/>
<accession>A0A2G5TNR6</accession>
<evidence type="ECO:0000313" key="2">
    <source>
        <dbReference type="Proteomes" id="UP000230233"/>
    </source>
</evidence>
<protein>
    <recommendedName>
        <fullName evidence="3">F-box associated domain-containing protein</fullName>
    </recommendedName>
</protein>
<dbReference type="PANTHER" id="PTHR21503:SF8">
    <property type="entry name" value="F-BOX ASSOCIATED DOMAIN-CONTAINING PROTEIN-RELATED"/>
    <property type="match status" value="1"/>
</dbReference>
<evidence type="ECO:0000313" key="1">
    <source>
        <dbReference type="EMBL" id="PIC28950.1"/>
    </source>
</evidence>
<keyword evidence="2" id="KW-1185">Reference proteome</keyword>
<comment type="caution">
    <text evidence="1">The sequence shown here is derived from an EMBL/GenBank/DDBJ whole genome shotgun (WGS) entry which is preliminary data.</text>
</comment>
<sequence length="358" mass="41214">MEYSNLFLLSFVSENLKKIIESSQITRFKTIKIVYDDFGGDPPCVYIPNRYQGNMILKFADYPVRNLNKCFRLNLNGTMIDFGFFICPLAYGHPSEPVIESIHNYFLDLFGSSVEYRCITRDKLEGFLSRPRWFFTPLQNLSAIIISCNGYKEDMKELWNNLSLSPVFKHIDLSFLCPSVEDQDGLLIPRNEFTSQSEKLFSPECKIYQTESIEISQFLISTPAVLSHFQGKQAIIKCVKFKSSYLIEFVNKWKSGEAFQKLEYLKIQKVGGNGTDFPQVLDKIGAKYIDASKTPPTHTLPKLHIKFHGAKLNTPPIMSYAYVVRESDNRVASVLIQGRKFKFGVWDKTEGEFLRMLE</sequence>
<organism evidence="1 2">
    <name type="scientific">Caenorhabditis nigoni</name>
    <dbReference type="NCBI Taxonomy" id="1611254"/>
    <lineage>
        <taxon>Eukaryota</taxon>
        <taxon>Metazoa</taxon>
        <taxon>Ecdysozoa</taxon>
        <taxon>Nematoda</taxon>
        <taxon>Chromadorea</taxon>
        <taxon>Rhabditida</taxon>
        <taxon>Rhabditina</taxon>
        <taxon>Rhabditomorpha</taxon>
        <taxon>Rhabditoidea</taxon>
        <taxon>Rhabditidae</taxon>
        <taxon>Peloderinae</taxon>
        <taxon>Caenorhabditis</taxon>
    </lineage>
</organism>
<proteinExistence type="predicted"/>
<evidence type="ECO:0008006" key="3">
    <source>
        <dbReference type="Google" id="ProtNLM"/>
    </source>
</evidence>
<dbReference type="PANTHER" id="PTHR21503">
    <property type="entry name" value="F-BOX-CONTAINING HYPOTHETICAL PROTEIN C.ELEGANS"/>
    <property type="match status" value="1"/>
</dbReference>
<dbReference type="Proteomes" id="UP000230233">
    <property type="component" value="Chromosome V"/>
</dbReference>
<gene>
    <name evidence="1" type="primary">Cnig_chr_V.g20706</name>
    <name evidence="1" type="ORF">B9Z55_020706</name>
</gene>